<evidence type="ECO:0000313" key="2">
    <source>
        <dbReference type="Proteomes" id="UP000194012"/>
    </source>
</evidence>
<dbReference type="EMBL" id="FWFJ01000065">
    <property type="protein sequence ID" value="SLN75015.1"/>
    <property type="molecule type" value="Genomic_DNA"/>
</dbReference>
<organism evidence="1 2">
    <name type="scientific">Roseovarius gaetbuli</name>
    <dbReference type="NCBI Taxonomy" id="1356575"/>
    <lineage>
        <taxon>Bacteria</taxon>
        <taxon>Pseudomonadati</taxon>
        <taxon>Pseudomonadota</taxon>
        <taxon>Alphaproteobacteria</taxon>
        <taxon>Rhodobacterales</taxon>
        <taxon>Roseobacteraceae</taxon>
        <taxon>Roseovarius</taxon>
    </lineage>
</organism>
<protein>
    <submittedName>
        <fullName evidence="1">Uncharacterized protein</fullName>
    </submittedName>
</protein>
<evidence type="ECO:0000313" key="1">
    <source>
        <dbReference type="EMBL" id="SLN75015.1"/>
    </source>
</evidence>
<name>A0A1X7ABA1_9RHOB</name>
<reference evidence="2" key="1">
    <citation type="submission" date="2017-03" db="EMBL/GenBank/DDBJ databases">
        <authorList>
            <person name="Rodrigo-Torres L."/>
            <person name="Arahal R.D."/>
            <person name="Lucena T."/>
        </authorList>
    </citation>
    <scope>NUCLEOTIDE SEQUENCE [LARGE SCALE GENOMIC DNA]</scope>
    <source>
        <strain evidence="2">CECT 8370</strain>
    </source>
</reference>
<proteinExistence type="predicted"/>
<gene>
    <name evidence="1" type="ORF">ROG8370_03728</name>
</gene>
<dbReference type="AlphaFoldDB" id="A0A1X7ABA1"/>
<sequence length="124" mass="13828">MQMQMHMLGAMYAPNDRITLMAMLPYITKQMDHLTYQGGAGTTVLGGFRTKSEGIGDVKVSALIGHMTSGNHKLHLNMGGQPSDRVDLGIRNHSCRQWRSSHRALALRDAAWLGHFRPVARHHL</sequence>
<accession>A0A1X7ABA1</accession>
<keyword evidence="2" id="KW-1185">Reference proteome</keyword>
<dbReference type="Proteomes" id="UP000194012">
    <property type="component" value="Unassembled WGS sequence"/>
</dbReference>